<keyword evidence="2" id="KW-1185">Reference proteome</keyword>
<evidence type="ECO:0000313" key="1">
    <source>
        <dbReference type="EMBL" id="NIA69650.1"/>
    </source>
</evidence>
<organism evidence="1 2">
    <name type="scientific">Pelagibius litoralis</name>
    <dbReference type="NCBI Taxonomy" id="374515"/>
    <lineage>
        <taxon>Bacteria</taxon>
        <taxon>Pseudomonadati</taxon>
        <taxon>Pseudomonadota</taxon>
        <taxon>Alphaproteobacteria</taxon>
        <taxon>Rhodospirillales</taxon>
        <taxon>Rhodovibrionaceae</taxon>
        <taxon>Pelagibius</taxon>
    </lineage>
</organism>
<accession>A0A967EYG1</accession>
<name>A0A967EYG1_9PROT</name>
<proteinExistence type="predicted"/>
<reference evidence="1" key="1">
    <citation type="submission" date="2020-03" db="EMBL/GenBank/DDBJ databases">
        <title>Genome of Pelagibius litoralis DSM 21314T.</title>
        <authorList>
            <person name="Wang G."/>
        </authorList>
    </citation>
    <scope>NUCLEOTIDE SEQUENCE</scope>
    <source>
        <strain evidence="1">DSM 21314</strain>
    </source>
</reference>
<protein>
    <submittedName>
        <fullName evidence="1">Uncharacterized protein</fullName>
    </submittedName>
</protein>
<dbReference type="EMBL" id="JAAQPH010000009">
    <property type="protein sequence ID" value="NIA69650.1"/>
    <property type="molecule type" value="Genomic_DNA"/>
</dbReference>
<evidence type="ECO:0000313" key="2">
    <source>
        <dbReference type="Proteomes" id="UP000761264"/>
    </source>
</evidence>
<dbReference type="Proteomes" id="UP000761264">
    <property type="component" value="Unassembled WGS sequence"/>
</dbReference>
<sequence>MTSIRYERKLNPTENGPAVLGMRAWVRLNSCSGFLVIDMTRSCFVRQSYTRGDCSVEGVTRY</sequence>
<comment type="caution">
    <text evidence="1">The sequence shown here is derived from an EMBL/GenBank/DDBJ whole genome shotgun (WGS) entry which is preliminary data.</text>
</comment>
<gene>
    <name evidence="1" type="ORF">HBA54_13695</name>
</gene>
<dbReference type="AlphaFoldDB" id="A0A967EYG1"/>
<dbReference type="RefSeq" id="WP_167225446.1">
    <property type="nucleotide sequence ID" value="NZ_JAAQPH010000009.1"/>
</dbReference>